<dbReference type="GO" id="GO:0016485">
    <property type="term" value="P:protein processing"/>
    <property type="evidence" value="ECO:0007669"/>
    <property type="project" value="InterPro"/>
</dbReference>
<accession>A0A8T2SPV2</accession>
<name>A0A8T2SPV2_CERRI</name>
<keyword evidence="14" id="KW-1185">Reference proteome</keyword>
<dbReference type="GO" id="GO:0007219">
    <property type="term" value="P:Notch signaling pathway"/>
    <property type="evidence" value="ECO:0007669"/>
    <property type="project" value="UniProtKB-KW"/>
</dbReference>
<keyword evidence="4 10" id="KW-0812">Transmembrane</keyword>
<dbReference type="Proteomes" id="UP000825935">
    <property type="component" value="Chromosome 19"/>
</dbReference>
<evidence type="ECO:0000256" key="4">
    <source>
        <dbReference type="ARBA" id="ARBA00022692"/>
    </source>
</evidence>
<dbReference type="Pfam" id="PF18266">
    <property type="entry name" value="Ncstrn_small"/>
    <property type="match status" value="1"/>
</dbReference>
<dbReference type="OrthoDB" id="10265862at2759"/>
<keyword evidence="6" id="KW-0914">Notch signaling pathway</keyword>
<gene>
    <name evidence="13" type="ORF">KP509_19G068000</name>
</gene>
<evidence type="ECO:0000256" key="7">
    <source>
        <dbReference type="ARBA" id="ARBA00022989"/>
    </source>
</evidence>
<evidence type="ECO:0000256" key="1">
    <source>
        <dbReference type="ARBA" id="ARBA00004479"/>
    </source>
</evidence>
<evidence type="ECO:0000256" key="2">
    <source>
        <dbReference type="ARBA" id="ARBA00007717"/>
    </source>
</evidence>
<comment type="similarity">
    <text evidence="2">Belongs to the nicastrin family.</text>
</comment>
<evidence type="ECO:0000256" key="6">
    <source>
        <dbReference type="ARBA" id="ARBA00022976"/>
    </source>
</evidence>
<evidence type="ECO:0000256" key="9">
    <source>
        <dbReference type="ARBA" id="ARBA00023180"/>
    </source>
</evidence>
<reference evidence="13" key="1">
    <citation type="submission" date="2021-08" db="EMBL/GenBank/DDBJ databases">
        <title>WGS assembly of Ceratopteris richardii.</title>
        <authorList>
            <person name="Marchant D.B."/>
            <person name="Chen G."/>
            <person name="Jenkins J."/>
            <person name="Shu S."/>
            <person name="Leebens-Mack J."/>
            <person name="Grimwood J."/>
            <person name="Schmutz J."/>
            <person name="Soltis P."/>
            <person name="Soltis D."/>
            <person name="Chen Z.-H."/>
        </authorList>
    </citation>
    <scope>NUCLEOTIDE SEQUENCE</scope>
    <source>
        <strain evidence="13">Whitten #5841</strain>
        <tissue evidence="13">Leaf</tissue>
    </source>
</reference>
<feature type="chain" id="PRO_5035774611" description="Nicastrin" evidence="11">
    <location>
        <begin position="23"/>
        <end position="668"/>
    </location>
</feature>
<feature type="signal peptide" evidence="11">
    <location>
        <begin position="1"/>
        <end position="22"/>
    </location>
</feature>
<proteinExistence type="inferred from homology"/>
<protein>
    <recommendedName>
        <fullName evidence="3">Nicastrin</fullName>
    </recommendedName>
</protein>
<dbReference type="GO" id="GO:0005886">
    <property type="term" value="C:plasma membrane"/>
    <property type="evidence" value="ECO:0007669"/>
    <property type="project" value="UniProtKB-ARBA"/>
</dbReference>
<organism evidence="13 14">
    <name type="scientific">Ceratopteris richardii</name>
    <name type="common">Triangle waterfern</name>
    <dbReference type="NCBI Taxonomy" id="49495"/>
    <lineage>
        <taxon>Eukaryota</taxon>
        <taxon>Viridiplantae</taxon>
        <taxon>Streptophyta</taxon>
        <taxon>Embryophyta</taxon>
        <taxon>Tracheophyta</taxon>
        <taxon>Polypodiopsida</taxon>
        <taxon>Polypodiidae</taxon>
        <taxon>Polypodiales</taxon>
        <taxon>Pteridineae</taxon>
        <taxon>Pteridaceae</taxon>
        <taxon>Parkerioideae</taxon>
        <taxon>Ceratopteris</taxon>
    </lineage>
</organism>
<dbReference type="EMBL" id="CM035424">
    <property type="protein sequence ID" value="KAH7352863.1"/>
    <property type="molecule type" value="Genomic_DNA"/>
</dbReference>
<evidence type="ECO:0000313" key="14">
    <source>
        <dbReference type="Proteomes" id="UP000825935"/>
    </source>
</evidence>
<dbReference type="SUPFAM" id="SSF53187">
    <property type="entry name" value="Zn-dependent exopeptidases"/>
    <property type="match status" value="1"/>
</dbReference>
<dbReference type="PANTHER" id="PTHR21092">
    <property type="entry name" value="NICASTRIN"/>
    <property type="match status" value="1"/>
</dbReference>
<feature type="transmembrane region" description="Helical" evidence="10">
    <location>
        <begin position="638"/>
        <end position="657"/>
    </location>
</feature>
<keyword evidence="9" id="KW-0325">Glycoprotein</keyword>
<evidence type="ECO:0000313" key="13">
    <source>
        <dbReference type="EMBL" id="KAH7352863.1"/>
    </source>
</evidence>
<comment type="caution">
    <text evidence="13">The sequence shown here is derived from an EMBL/GenBank/DDBJ whole genome shotgun (WGS) entry which is preliminary data.</text>
</comment>
<evidence type="ECO:0000256" key="10">
    <source>
        <dbReference type="SAM" id="Phobius"/>
    </source>
</evidence>
<sequence length="668" mass="71636">MDHSGFVILACVLSWLTQSAIASFQSVPELEASMYKTVDGSACVRLLTLSGEIGCANPDRDKVLAPILRLRSASDTIDQISSVLLPFSELNAFLMRTLNEAAINAKVAGVLVESSSAVGASFPSSLSDDEKFPEAQFAPYQNTSHVWNPPGSGIINKRFNFPVYLLSDESTRIVQEAALGNQRRNFNYPMNVAEFDLVMQTTKVGTSTSEACLSASSCLPLGGYSVWSSLPPISSSSSKEIVLVITSMDSASIFRDTTLGADSPLSGLVALLASLDALANISSPENWNRQLVVAVFTGEAWGYLGSRQFLNQLSSGGSSVQGLDQSRIYQILEVGSVAQAMDNVFYAHFQNEGSAATVEILEALQVAATSLNSASAEVLVNNASDTNPGIPPSSLMPFVHANKSMSGVILTEFNSVYMNKYYHSSMDISGQINTSTIAVAASLVARTLYILASGQSNITSSVADLLTVNESLIEQLVSCLLTCNPGMSCDLVSGFITPSQTCPNHYVGVFTGDPSESPITENIDDTARFIWNFLANRTALTINGTDTGAIMDCSTGCSDSDQVCVGSTVEHKGVCVHSTTRYVPAYSTRLHYTASGWQTLPPSSTDVLGNVDPVYTESYWRVLGVRIFMKESSAFDTWILIMGMAITVVSFMTILSMKSAFKKRLKHA</sequence>
<keyword evidence="8 10" id="KW-0472">Membrane</keyword>
<dbReference type="Gene3D" id="3.40.630.10">
    <property type="entry name" value="Zn peptidases"/>
    <property type="match status" value="1"/>
</dbReference>
<evidence type="ECO:0000256" key="8">
    <source>
        <dbReference type="ARBA" id="ARBA00023136"/>
    </source>
</evidence>
<dbReference type="InterPro" id="IPR041084">
    <property type="entry name" value="Ncstrn_small"/>
</dbReference>
<evidence type="ECO:0000259" key="12">
    <source>
        <dbReference type="Pfam" id="PF18266"/>
    </source>
</evidence>
<feature type="domain" description="Nicastrin small lobe" evidence="12">
    <location>
        <begin position="42"/>
        <end position="201"/>
    </location>
</feature>
<dbReference type="AlphaFoldDB" id="A0A8T2SPV2"/>
<dbReference type="InterPro" id="IPR008710">
    <property type="entry name" value="Nicastrin"/>
</dbReference>
<evidence type="ECO:0000256" key="5">
    <source>
        <dbReference type="ARBA" id="ARBA00022729"/>
    </source>
</evidence>
<dbReference type="OMA" id="ECVYPGV"/>
<dbReference type="Pfam" id="PF05450">
    <property type="entry name" value="Nicastrin"/>
    <property type="match status" value="1"/>
</dbReference>
<comment type="subcellular location">
    <subcellularLocation>
        <location evidence="1">Membrane</location>
        <topology evidence="1">Single-pass type I membrane protein</topology>
    </subcellularLocation>
</comment>
<evidence type="ECO:0000256" key="11">
    <source>
        <dbReference type="SAM" id="SignalP"/>
    </source>
</evidence>
<evidence type="ECO:0000256" key="3">
    <source>
        <dbReference type="ARBA" id="ARBA00015303"/>
    </source>
</evidence>
<keyword evidence="7 10" id="KW-1133">Transmembrane helix</keyword>
<keyword evidence="5 11" id="KW-0732">Signal</keyword>
<dbReference type="PANTHER" id="PTHR21092:SF0">
    <property type="entry name" value="NICASTRIN"/>
    <property type="match status" value="1"/>
</dbReference>